<feature type="transmembrane region" description="Helical" evidence="5">
    <location>
        <begin position="124"/>
        <end position="143"/>
    </location>
</feature>
<keyword evidence="3 5" id="KW-1133">Transmembrane helix</keyword>
<feature type="transmembrane region" description="Helical" evidence="5">
    <location>
        <begin position="57"/>
        <end position="76"/>
    </location>
</feature>
<feature type="transmembrane region" description="Helical" evidence="5">
    <location>
        <begin position="180"/>
        <end position="200"/>
    </location>
</feature>
<evidence type="ECO:0000256" key="4">
    <source>
        <dbReference type="ARBA" id="ARBA00023136"/>
    </source>
</evidence>
<dbReference type="SUPFAM" id="SSF144091">
    <property type="entry name" value="Rhomboid-like"/>
    <property type="match status" value="1"/>
</dbReference>
<evidence type="ECO:0000256" key="2">
    <source>
        <dbReference type="ARBA" id="ARBA00022692"/>
    </source>
</evidence>
<dbReference type="Gene3D" id="1.20.1540.10">
    <property type="entry name" value="Rhomboid-like"/>
    <property type="match status" value="1"/>
</dbReference>
<keyword evidence="2 5" id="KW-0812">Transmembrane</keyword>
<dbReference type="InterPro" id="IPR022764">
    <property type="entry name" value="Peptidase_S54_rhomboid_dom"/>
</dbReference>
<keyword evidence="8" id="KW-1185">Reference proteome</keyword>
<dbReference type="InterPro" id="IPR035952">
    <property type="entry name" value="Rhomboid-like_sf"/>
</dbReference>
<feature type="domain" description="Peptidase S54 rhomboid" evidence="6">
    <location>
        <begin position="59"/>
        <end position="191"/>
    </location>
</feature>
<sequence>MPSPEEMRTWLIQWLWQLPPEAHGFLGFIILLWMLELTDTLALRGSLDQMGIRPRQLGGLWGILWAPLLHGNLGHLTANTAPLAVLGGLILWQKTALFWTITLAVWVISGLGVWLLGRPKTNHLGASGLVFGYLGFLLGMGYFERSLMAIAIALIVGLTYSSLLWGLLPLRRGRSWTGHLFGFAGGILVAQALPQLHPWFMTPL</sequence>
<dbReference type="KEGG" id="hhg:XM38_034850"/>
<evidence type="ECO:0000256" key="1">
    <source>
        <dbReference type="ARBA" id="ARBA00004141"/>
    </source>
</evidence>
<evidence type="ECO:0000259" key="6">
    <source>
        <dbReference type="Pfam" id="PF01694"/>
    </source>
</evidence>
<evidence type="ECO:0000256" key="3">
    <source>
        <dbReference type="ARBA" id="ARBA00022989"/>
    </source>
</evidence>
<dbReference type="EMBL" id="CP021983">
    <property type="protein sequence ID" value="ASC72527.1"/>
    <property type="molecule type" value="Genomic_DNA"/>
</dbReference>
<evidence type="ECO:0000313" key="7">
    <source>
        <dbReference type="EMBL" id="ASC72527.1"/>
    </source>
</evidence>
<gene>
    <name evidence="7" type="ORF">XM38_034850</name>
</gene>
<accession>A0A1Z3HQW8</accession>
<feature type="transmembrane region" description="Helical" evidence="5">
    <location>
        <begin position="96"/>
        <end position="117"/>
    </location>
</feature>
<evidence type="ECO:0000256" key="5">
    <source>
        <dbReference type="SAM" id="Phobius"/>
    </source>
</evidence>
<protein>
    <recommendedName>
        <fullName evidence="6">Peptidase S54 rhomboid domain-containing protein</fullName>
    </recommendedName>
</protein>
<name>A0A1Z3HQW8_9CYAN</name>
<dbReference type="RefSeq" id="WP_225889335.1">
    <property type="nucleotide sequence ID" value="NZ_CP021983.2"/>
</dbReference>
<dbReference type="GO" id="GO:0004252">
    <property type="term" value="F:serine-type endopeptidase activity"/>
    <property type="evidence" value="ECO:0007669"/>
    <property type="project" value="InterPro"/>
</dbReference>
<organism evidence="7 8">
    <name type="scientific">Halomicronema hongdechloris C2206</name>
    <dbReference type="NCBI Taxonomy" id="1641165"/>
    <lineage>
        <taxon>Bacteria</taxon>
        <taxon>Bacillati</taxon>
        <taxon>Cyanobacteriota</taxon>
        <taxon>Cyanophyceae</taxon>
        <taxon>Nodosilineales</taxon>
        <taxon>Nodosilineaceae</taxon>
        <taxon>Halomicronema</taxon>
    </lineage>
</organism>
<dbReference type="Pfam" id="PF01694">
    <property type="entry name" value="Rhomboid"/>
    <property type="match status" value="1"/>
</dbReference>
<dbReference type="Proteomes" id="UP000191901">
    <property type="component" value="Chromosome"/>
</dbReference>
<proteinExistence type="predicted"/>
<comment type="subcellular location">
    <subcellularLocation>
        <location evidence="1">Membrane</location>
        <topology evidence="1">Multi-pass membrane protein</topology>
    </subcellularLocation>
</comment>
<keyword evidence="4 5" id="KW-0472">Membrane</keyword>
<dbReference type="AlphaFoldDB" id="A0A1Z3HQW8"/>
<feature type="transmembrane region" description="Helical" evidence="5">
    <location>
        <begin position="25"/>
        <end position="45"/>
    </location>
</feature>
<reference evidence="7 8" key="1">
    <citation type="journal article" date="2016" name="Biochim. Biophys. Acta">
        <title>Characterization of red-shifted phycobilisomes isolated from the chlorophyll f-containing cyanobacterium Halomicronema hongdechloris.</title>
        <authorList>
            <person name="Li Y."/>
            <person name="Lin Y."/>
            <person name="Garvey C.J."/>
            <person name="Birch D."/>
            <person name="Corkery R.W."/>
            <person name="Loughlin P.C."/>
            <person name="Scheer H."/>
            <person name="Willows R.D."/>
            <person name="Chen M."/>
        </authorList>
    </citation>
    <scope>NUCLEOTIDE SEQUENCE [LARGE SCALE GENOMIC DNA]</scope>
    <source>
        <strain evidence="7 8">C2206</strain>
    </source>
</reference>
<dbReference type="GO" id="GO:0016020">
    <property type="term" value="C:membrane"/>
    <property type="evidence" value="ECO:0007669"/>
    <property type="project" value="UniProtKB-SubCell"/>
</dbReference>
<feature type="transmembrane region" description="Helical" evidence="5">
    <location>
        <begin position="149"/>
        <end position="168"/>
    </location>
</feature>
<evidence type="ECO:0000313" key="8">
    <source>
        <dbReference type="Proteomes" id="UP000191901"/>
    </source>
</evidence>